<keyword evidence="7" id="KW-1185">Reference proteome</keyword>
<gene>
    <name evidence="6" type="ORF">A4X13_0g7957</name>
</gene>
<organism evidence="6 7">
    <name type="scientific">Tilletia indica</name>
    <dbReference type="NCBI Taxonomy" id="43049"/>
    <lineage>
        <taxon>Eukaryota</taxon>
        <taxon>Fungi</taxon>
        <taxon>Dikarya</taxon>
        <taxon>Basidiomycota</taxon>
        <taxon>Ustilaginomycotina</taxon>
        <taxon>Exobasidiomycetes</taxon>
        <taxon>Tilletiales</taxon>
        <taxon>Tilletiaceae</taxon>
        <taxon>Tilletia</taxon>
    </lineage>
</organism>
<protein>
    <recommendedName>
        <fullName evidence="8">SART-1 protein</fullName>
    </recommendedName>
</protein>
<keyword evidence="3" id="KW-0539">Nucleus</keyword>
<dbReference type="GO" id="GO:0045292">
    <property type="term" value="P:mRNA cis splicing, via spliceosome"/>
    <property type="evidence" value="ECO:0007669"/>
    <property type="project" value="TreeGrafter"/>
</dbReference>
<evidence type="ECO:0000256" key="4">
    <source>
        <dbReference type="SAM" id="Coils"/>
    </source>
</evidence>
<reference evidence="6" key="2">
    <citation type="journal article" date="2019" name="IMA Fungus">
        <title>Genome sequencing and comparison of five Tilletia species to identify candidate genes for the detection of regulated species infecting wheat.</title>
        <authorList>
            <person name="Nguyen H.D.T."/>
            <person name="Sultana T."/>
            <person name="Kesanakurti P."/>
            <person name="Hambleton S."/>
        </authorList>
    </citation>
    <scope>NUCLEOTIDE SEQUENCE</scope>
    <source>
        <strain evidence="6">DAOMC 236416</strain>
    </source>
</reference>
<feature type="region of interest" description="Disordered" evidence="5">
    <location>
        <begin position="594"/>
        <end position="616"/>
    </location>
</feature>
<evidence type="ECO:0000256" key="3">
    <source>
        <dbReference type="ARBA" id="ARBA00023242"/>
    </source>
</evidence>
<dbReference type="GO" id="GO:0000481">
    <property type="term" value="P:maturation of 5S rRNA"/>
    <property type="evidence" value="ECO:0007669"/>
    <property type="project" value="TreeGrafter"/>
</dbReference>
<feature type="region of interest" description="Disordered" evidence="5">
    <location>
        <begin position="379"/>
        <end position="429"/>
    </location>
</feature>
<dbReference type="EMBL" id="LWDF02001166">
    <property type="protein sequence ID" value="KAE8240061.1"/>
    <property type="molecule type" value="Genomic_DNA"/>
</dbReference>
<comment type="similarity">
    <text evidence="2">Belongs to the SNU66/SART1 family.</text>
</comment>
<feature type="compositionally biased region" description="Acidic residues" evidence="5">
    <location>
        <begin position="522"/>
        <end position="534"/>
    </location>
</feature>
<evidence type="ECO:0000313" key="7">
    <source>
        <dbReference type="Proteomes" id="UP000077521"/>
    </source>
</evidence>
<feature type="region of interest" description="Disordered" evidence="5">
    <location>
        <begin position="304"/>
        <end position="337"/>
    </location>
</feature>
<evidence type="ECO:0000256" key="5">
    <source>
        <dbReference type="SAM" id="MobiDB-lite"/>
    </source>
</evidence>
<accession>A0A177T3G9</accession>
<evidence type="ECO:0000256" key="1">
    <source>
        <dbReference type="ARBA" id="ARBA00004123"/>
    </source>
</evidence>
<feature type="region of interest" description="Disordered" evidence="5">
    <location>
        <begin position="660"/>
        <end position="902"/>
    </location>
</feature>
<feature type="compositionally biased region" description="Low complexity" evidence="5">
    <location>
        <begin position="855"/>
        <end position="869"/>
    </location>
</feature>
<feature type="coiled-coil region" evidence="4">
    <location>
        <begin position="111"/>
        <end position="142"/>
    </location>
</feature>
<dbReference type="PANTHER" id="PTHR14152">
    <property type="entry name" value="SQUAMOUS CELL CARCINOMA ANTIGEN RECOGNISED BY CYTOTOXIC T LYMPHOCYTES"/>
    <property type="match status" value="1"/>
</dbReference>
<feature type="compositionally biased region" description="Acidic residues" evidence="5">
    <location>
        <begin position="498"/>
        <end position="512"/>
    </location>
</feature>
<feature type="region of interest" description="Disordered" evidence="5">
    <location>
        <begin position="456"/>
        <end position="546"/>
    </location>
</feature>
<dbReference type="InterPro" id="IPR005011">
    <property type="entry name" value="SNU66/SART1"/>
</dbReference>
<dbReference type="GO" id="GO:0046540">
    <property type="term" value="C:U4/U6 x U5 tri-snRNP complex"/>
    <property type="evidence" value="ECO:0007669"/>
    <property type="project" value="TreeGrafter"/>
</dbReference>
<dbReference type="PANTHER" id="PTHR14152:SF5">
    <property type="entry name" value="U4_U6.U5 TRI-SNRNP-ASSOCIATED PROTEIN 1"/>
    <property type="match status" value="1"/>
</dbReference>
<feature type="compositionally biased region" description="Low complexity" evidence="5">
    <location>
        <begin position="742"/>
        <end position="754"/>
    </location>
</feature>
<feature type="compositionally biased region" description="Basic residues" evidence="5">
    <location>
        <begin position="304"/>
        <end position="314"/>
    </location>
</feature>
<evidence type="ECO:0008006" key="8">
    <source>
        <dbReference type="Google" id="ProtNLM"/>
    </source>
</evidence>
<name>A0A177T3G9_9BASI</name>
<feature type="region of interest" description="Disordered" evidence="5">
    <location>
        <begin position="84"/>
        <end position="106"/>
    </location>
</feature>
<dbReference type="AlphaFoldDB" id="A0A177T3G9"/>
<evidence type="ECO:0000256" key="2">
    <source>
        <dbReference type="ARBA" id="ARBA00006076"/>
    </source>
</evidence>
<feature type="compositionally biased region" description="Basic and acidic residues" evidence="5">
    <location>
        <begin position="668"/>
        <end position="688"/>
    </location>
</feature>
<comment type="subcellular location">
    <subcellularLocation>
        <location evidence="1">Nucleus</location>
    </subcellularLocation>
</comment>
<dbReference type="Proteomes" id="UP000077521">
    <property type="component" value="Unassembled WGS sequence"/>
</dbReference>
<proteinExistence type="inferred from homology"/>
<feature type="region of interest" description="Disordered" evidence="5">
    <location>
        <begin position="233"/>
        <end position="270"/>
    </location>
</feature>
<evidence type="ECO:0000313" key="6">
    <source>
        <dbReference type="EMBL" id="KAE8240061.1"/>
    </source>
</evidence>
<feature type="compositionally biased region" description="Basic and acidic residues" evidence="5">
    <location>
        <begin position="405"/>
        <end position="416"/>
    </location>
</feature>
<sequence length="902" mass="98044">MPTEVTKEELEELNAQRIKLGLKPLEVETVESSADGGAAASEDPDAIAEANFTRVRDEARKEREQKALEERIAKAKNKRELARKLAGKGLGETADEEGSDSKPESALAWLKASKKRAKENAARRLQQQIEEEEAQVQAEYGQDDLAGLRIGHDYEEFEEEGEERILTLRDARVLEDAEDELVDHALAQREQDALKEERRKGAKKYTGLDDEEFDGGAASSVVGKKRGVLSKYDADLGEDDPLTKASGDGGFRIGGPRRNKEEFKAQEAEEEARLANRKLLNLDYAKNVEVSDYLTEGEVGFKKSKGKKKKRTATRVKVEMDDEVEPGGAATEAGDIVMADEASAAPLASGSRQRYIETDNFVDDDDLQASLAKARRQKAKKTLNKMTPEQIAANLSAQRAAEDEESRKDVQAKMEVDDSNAEGEERLTFDSTTEFVRNLAFKAAAEEPRRQIKLEVSDSVADLPQDPGPSEVIRSSVKVEEAEGGTSSDVTSKKARVDDDDMDVSDDEDLENLEVFAVAAGGDEEGEDGAEDKDEMTSEPLAGGSMAATVSLLRQQGLLQEYTPELKEKEAKQREYDLWMVEKHRRERLREAELAASKARGSTVDQATREYENQQRDLADAREAQKRFANYKPDVELKYHDQYGRELSQKKAWKVLSHRFHGKAPGHKKQELELRRLENERKREKMESGDTPTGMGKAFQDRSERTGQAHMVLSVGARGNAPQELSMLGPDITKSARPPPAAAAAATSNGAASKGKGKGRASTQQHELSSSISTSIGLQSFVPRHVGGGSGLASVLPSAKRNGSSTAGTPLPPSSAGLSPPPPPNGGEMLPPASTRPAMKPAFAPIKRATPGNNGTDTRSGTTATAAAAGGDGAGRFKLQLGSKRKADESTAGQEPQGKRRG</sequence>
<feature type="compositionally biased region" description="Basic and acidic residues" evidence="5">
    <location>
        <begin position="258"/>
        <end position="270"/>
    </location>
</feature>
<keyword evidence="4" id="KW-0175">Coiled coil</keyword>
<comment type="caution">
    <text evidence="6">The sequence shown here is derived from an EMBL/GenBank/DDBJ whole genome shotgun (WGS) entry which is preliminary data.</text>
</comment>
<dbReference type="Pfam" id="PF03343">
    <property type="entry name" value="SART-1"/>
    <property type="match status" value="1"/>
</dbReference>
<reference evidence="6" key="1">
    <citation type="submission" date="2016-04" db="EMBL/GenBank/DDBJ databases">
        <authorList>
            <person name="Nguyen H.D."/>
            <person name="Samba Siva P."/>
            <person name="Cullis J."/>
            <person name="Levesque C.A."/>
            <person name="Hambleton S."/>
        </authorList>
    </citation>
    <scope>NUCLEOTIDE SEQUENCE</scope>
    <source>
        <strain evidence="6">DAOMC 236416</strain>
    </source>
</reference>
<feature type="compositionally biased region" description="Basic and acidic residues" evidence="5">
    <location>
        <begin position="607"/>
        <end position="616"/>
    </location>
</feature>